<accession>A0A9W6C381</accession>
<sequence length="115" mass="12527">MKKVTGNLPSVQIILEDDLEGGPAEETVQFGVDGRQYEIDLSTANAEKLREALRPFAAAGRRAQGKTTRTTGTRSSTGGNPETAKIRAWAKENGYEVSDRGRIHQSVKDAYYAAQ</sequence>
<feature type="region of interest" description="Disordered" evidence="2">
    <location>
        <begin position="56"/>
        <end position="85"/>
    </location>
</feature>
<evidence type="ECO:0000256" key="2">
    <source>
        <dbReference type="SAM" id="MobiDB-lite"/>
    </source>
</evidence>
<evidence type="ECO:0000259" key="4">
    <source>
        <dbReference type="Pfam" id="PF23359"/>
    </source>
</evidence>
<dbReference type="Proteomes" id="UP001165080">
    <property type="component" value="Unassembled WGS sequence"/>
</dbReference>
<evidence type="ECO:0000313" key="5">
    <source>
        <dbReference type="EMBL" id="GLC62605.1"/>
    </source>
</evidence>
<dbReference type="AlphaFoldDB" id="A0A9W6C381"/>
<dbReference type="Gene3D" id="3.30.60.230">
    <property type="entry name" value="Lsr2, dimerization domain"/>
    <property type="match status" value="1"/>
</dbReference>
<comment type="caution">
    <text evidence="5">The sequence shown here is derived from an EMBL/GenBank/DDBJ whole genome shotgun (WGS) entry which is preliminary data.</text>
</comment>
<protein>
    <recommendedName>
        <fullName evidence="7">Lsr2 family protein</fullName>
    </recommendedName>
</protein>
<dbReference type="InterPro" id="IPR042261">
    <property type="entry name" value="Lsr2-like_dimerization"/>
</dbReference>
<evidence type="ECO:0008006" key="7">
    <source>
        <dbReference type="Google" id="ProtNLM"/>
    </source>
</evidence>
<dbReference type="Gene3D" id="4.10.320.10">
    <property type="entry name" value="E3-binding domain"/>
    <property type="match status" value="1"/>
</dbReference>
<gene>
    <name evidence="5" type="primary">PLESTB003738</name>
    <name evidence="5" type="ORF">PLESTB_001918500</name>
</gene>
<name>A0A9W6C381_9CHLO</name>
<evidence type="ECO:0000259" key="3">
    <source>
        <dbReference type="Pfam" id="PF11774"/>
    </source>
</evidence>
<organism evidence="5 6">
    <name type="scientific">Pleodorina starrii</name>
    <dbReference type="NCBI Taxonomy" id="330485"/>
    <lineage>
        <taxon>Eukaryota</taxon>
        <taxon>Viridiplantae</taxon>
        <taxon>Chlorophyta</taxon>
        <taxon>core chlorophytes</taxon>
        <taxon>Chlorophyceae</taxon>
        <taxon>CS clade</taxon>
        <taxon>Chlamydomonadales</taxon>
        <taxon>Volvocaceae</taxon>
        <taxon>Pleodorina</taxon>
    </lineage>
</organism>
<dbReference type="InterPro" id="IPR036625">
    <property type="entry name" value="E3-bd_dom_sf"/>
</dbReference>
<dbReference type="Pfam" id="PF11774">
    <property type="entry name" value="Lsr2"/>
    <property type="match status" value="1"/>
</dbReference>
<keyword evidence="6" id="KW-1185">Reference proteome</keyword>
<feature type="domain" description="Lsr2 dimerization" evidence="3">
    <location>
        <begin position="11"/>
        <end position="63"/>
    </location>
</feature>
<evidence type="ECO:0000313" key="6">
    <source>
        <dbReference type="Proteomes" id="UP001165080"/>
    </source>
</evidence>
<dbReference type="GO" id="GO:0016746">
    <property type="term" value="F:acyltransferase activity"/>
    <property type="evidence" value="ECO:0007669"/>
    <property type="project" value="InterPro"/>
</dbReference>
<keyword evidence="1" id="KW-0238">DNA-binding</keyword>
<dbReference type="Pfam" id="PF23359">
    <property type="entry name" value="Lsr2_DNA-bd"/>
    <property type="match status" value="1"/>
</dbReference>
<proteinExistence type="predicted"/>
<dbReference type="EMBL" id="BRXU01000067">
    <property type="protein sequence ID" value="GLC62605.1"/>
    <property type="molecule type" value="Genomic_DNA"/>
</dbReference>
<evidence type="ECO:0000256" key="1">
    <source>
        <dbReference type="ARBA" id="ARBA00023125"/>
    </source>
</evidence>
<reference evidence="5 6" key="1">
    <citation type="journal article" date="2023" name="Commun. Biol.">
        <title>Reorganization of the ancestral sex-determining regions during the evolution of trioecy in Pleodorina starrii.</title>
        <authorList>
            <person name="Takahashi K."/>
            <person name="Suzuki S."/>
            <person name="Kawai-Toyooka H."/>
            <person name="Yamamoto K."/>
            <person name="Hamaji T."/>
            <person name="Ootsuki R."/>
            <person name="Yamaguchi H."/>
            <person name="Kawachi M."/>
            <person name="Higashiyama T."/>
            <person name="Nozaki H."/>
        </authorList>
    </citation>
    <scope>NUCLEOTIDE SEQUENCE [LARGE SCALE GENOMIC DNA]</scope>
    <source>
        <strain evidence="5 6">NIES-4479</strain>
    </source>
</reference>
<dbReference type="InterPro" id="IPR055370">
    <property type="entry name" value="Lsr2_DNA-bd"/>
</dbReference>
<feature type="domain" description="Lsr2 DNA-binding" evidence="4">
    <location>
        <begin position="80"/>
        <end position="114"/>
    </location>
</feature>
<dbReference type="InterPro" id="IPR024412">
    <property type="entry name" value="Lsr2_dim_dom"/>
</dbReference>
<feature type="compositionally biased region" description="Low complexity" evidence="2">
    <location>
        <begin position="57"/>
        <end position="79"/>
    </location>
</feature>
<dbReference type="GO" id="GO:0003677">
    <property type="term" value="F:DNA binding"/>
    <property type="evidence" value="ECO:0007669"/>
    <property type="project" value="UniProtKB-KW"/>
</dbReference>